<dbReference type="InterPro" id="IPR000259">
    <property type="entry name" value="Adhesion_dom_fimbrial"/>
</dbReference>
<proteinExistence type="inferred from homology"/>
<gene>
    <name evidence="7" type="ORF">RFH47_15255</name>
</gene>
<evidence type="ECO:0000313" key="8">
    <source>
        <dbReference type="Proteomes" id="UP001243844"/>
    </source>
</evidence>
<dbReference type="PANTHER" id="PTHR33420:SF14">
    <property type="entry name" value="TYPE 1 FIMBRIN D-MANNOSE SPECIFIC ADHESIN"/>
    <property type="match status" value="1"/>
</dbReference>
<evidence type="ECO:0000256" key="4">
    <source>
        <dbReference type="SAM" id="MobiDB-lite"/>
    </source>
</evidence>
<protein>
    <submittedName>
        <fullName evidence="7">Fimbrial protein</fullName>
    </submittedName>
</protein>
<name>A0AAW8JBW3_9GAMM</name>
<keyword evidence="5" id="KW-0732">Signal</keyword>
<evidence type="ECO:0000256" key="5">
    <source>
        <dbReference type="SAM" id="SignalP"/>
    </source>
</evidence>
<reference evidence="7" key="1">
    <citation type="submission" date="2023-08" db="EMBL/GenBank/DDBJ databases">
        <title>Emergence of clinically-relevant ST2 carbapenem-resistant Acinetobacter baumannii strains in hospital sewages in Zhejiang, East of China.</title>
        <authorList>
            <person name="Kaichao C."/>
            <person name="Zhang R."/>
        </authorList>
    </citation>
    <scope>NUCLEOTIDE SEQUENCE</scope>
    <source>
        <strain evidence="7">M-RB-37</strain>
    </source>
</reference>
<feature type="chain" id="PRO_5043398485" evidence="5">
    <location>
        <begin position="19"/>
        <end position="184"/>
    </location>
</feature>
<evidence type="ECO:0000313" key="7">
    <source>
        <dbReference type="EMBL" id="MDQ8937078.1"/>
    </source>
</evidence>
<organism evidence="7 8">
    <name type="scientific">Acinetobacter rudis</name>
    <dbReference type="NCBI Taxonomy" id="632955"/>
    <lineage>
        <taxon>Bacteria</taxon>
        <taxon>Pseudomonadati</taxon>
        <taxon>Pseudomonadota</taxon>
        <taxon>Gammaproteobacteria</taxon>
        <taxon>Moraxellales</taxon>
        <taxon>Moraxellaceae</taxon>
        <taxon>Acinetobacter</taxon>
    </lineage>
</organism>
<dbReference type="EMBL" id="JAVIDL010000047">
    <property type="protein sequence ID" value="MDQ8937078.1"/>
    <property type="molecule type" value="Genomic_DNA"/>
</dbReference>
<accession>A0AAW8JBW3</accession>
<dbReference type="InterPro" id="IPR036937">
    <property type="entry name" value="Adhesion_dom_fimbrial_sf"/>
</dbReference>
<evidence type="ECO:0000256" key="1">
    <source>
        <dbReference type="ARBA" id="ARBA00004561"/>
    </source>
</evidence>
<evidence type="ECO:0000256" key="3">
    <source>
        <dbReference type="ARBA" id="ARBA00023263"/>
    </source>
</evidence>
<dbReference type="InterPro" id="IPR008966">
    <property type="entry name" value="Adhesion_dom_sf"/>
</dbReference>
<feature type="signal peptide" evidence="5">
    <location>
        <begin position="1"/>
        <end position="18"/>
    </location>
</feature>
<evidence type="ECO:0000256" key="2">
    <source>
        <dbReference type="ARBA" id="ARBA00006671"/>
    </source>
</evidence>
<dbReference type="RefSeq" id="WP_308982084.1">
    <property type="nucleotide sequence ID" value="NZ_JAVIDL010000047.1"/>
</dbReference>
<dbReference type="Proteomes" id="UP001243844">
    <property type="component" value="Unassembled WGS sequence"/>
</dbReference>
<evidence type="ECO:0000259" key="6">
    <source>
        <dbReference type="Pfam" id="PF00419"/>
    </source>
</evidence>
<dbReference type="Pfam" id="PF00419">
    <property type="entry name" value="Fimbrial"/>
    <property type="match status" value="1"/>
</dbReference>
<feature type="domain" description="Fimbrial-type adhesion" evidence="6">
    <location>
        <begin position="26"/>
        <end position="183"/>
    </location>
</feature>
<dbReference type="PANTHER" id="PTHR33420">
    <property type="entry name" value="FIMBRIAL SUBUNIT ELFA-RELATED"/>
    <property type="match status" value="1"/>
</dbReference>
<dbReference type="Gene3D" id="2.60.40.1090">
    <property type="entry name" value="Fimbrial-type adhesion domain"/>
    <property type="match status" value="1"/>
</dbReference>
<comment type="similarity">
    <text evidence="2">Belongs to the fimbrial protein family.</text>
</comment>
<dbReference type="InterPro" id="IPR050263">
    <property type="entry name" value="Bact_Fimbrial_Adh_Pro"/>
</dbReference>
<dbReference type="GO" id="GO:0043709">
    <property type="term" value="P:cell adhesion involved in single-species biofilm formation"/>
    <property type="evidence" value="ECO:0007669"/>
    <property type="project" value="TreeGrafter"/>
</dbReference>
<feature type="region of interest" description="Disordered" evidence="4">
    <location>
        <begin position="47"/>
        <end position="74"/>
    </location>
</feature>
<keyword evidence="3" id="KW-0281">Fimbrium</keyword>
<comment type="caution">
    <text evidence="7">The sequence shown here is derived from an EMBL/GenBank/DDBJ whole genome shotgun (WGS) entry which is preliminary data.</text>
</comment>
<dbReference type="AlphaFoldDB" id="A0AAW8JBW3"/>
<comment type="subcellular location">
    <subcellularLocation>
        <location evidence="1">Fimbrium</location>
    </subcellularLocation>
</comment>
<dbReference type="SUPFAM" id="SSF49401">
    <property type="entry name" value="Bacterial adhesins"/>
    <property type="match status" value="1"/>
</dbReference>
<dbReference type="GO" id="GO:0009289">
    <property type="term" value="C:pilus"/>
    <property type="evidence" value="ECO:0007669"/>
    <property type="project" value="UniProtKB-SubCell"/>
</dbReference>
<sequence length="184" mass="19714">MKKIILALCALSTTHVFAEKQDGILTFNGSIYNATCAIDINNNGGSTQGSVDMGRHPTSAFPEEGSEAGGTGGNGDIKIKLADCPTNGTLEVRFDGNLVSGTRDVLRLDNPGSASTAGGIGIILLDEDDDRIDLDGSIAIKKRVTDSKNYTYEMKAKYYRYTDDDRELKAGDANSTVNFSIEYN</sequence>